<gene>
    <name evidence="1" type="ORF">PPSIR1_30285</name>
</gene>
<evidence type="ECO:0000313" key="1">
    <source>
        <dbReference type="EMBL" id="EDM81191.1"/>
    </source>
</evidence>
<sequence length="439" mass="48852">MSRLDAMLERLPPPWRIESGSRLHELLSLTSLWLETFDEDMDRVQRSHWIDTAFDRRDLEKLGALFEIAALPWEPDDLYRERLKATIAARLRGAVTPEVLGEVLDRILRAADDALLRRPIRERGQARLRLVEFPRQRCVSAELRARSGLLAPLDQVVLEHRGLEPSSLEGAICGLTRRRSVMPTLINLANGDVVSWTGRVPAGAVLRLIVDPAADGEGPDRLRAELDGVDVSERLMTGRGFDPEGALRGASGLPLEVLDTPAPIRLERGANPLWFVPIGRFDEPGFDQAVYSLARPEVRQARFAASPTQAGPGEASFGQALFFQDPAVALDLWWYERRPARFDVELGDAGERHEAGARAHPKRDRERLHELLAGTVALLRAAGVDGRLRAQTLRETSPCHDRVTILRPDQGIEVSEQESRLDALGALFDTTAKDGARFE</sequence>
<comment type="caution">
    <text evidence="1">The sequence shown here is derived from an EMBL/GenBank/DDBJ whole genome shotgun (WGS) entry which is preliminary data.</text>
</comment>
<dbReference type="STRING" id="391625.PPSIR1_30285"/>
<protein>
    <submittedName>
        <fullName evidence="1">Uncharacterized protein</fullName>
    </submittedName>
</protein>
<dbReference type="AlphaFoldDB" id="A6FZ36"/>
<organism evidence="1 2">
    <name type="scientific">Plesiocystis pacifica SIR-1</name>
    <dbReference type="NCBI Taxonomy" id="391625"/>
    <lineage>
        <taxon>Bacteria</taxon>
        <taxon>Pseudomonadati</taxon>
        <taxon>Myxococcota</taxon>
        <taxon>Polyangia</taxon>
        <taxon>Nannocystales</taxon>
        <taxon>Nannocystaceae</taxon>
        <taxon>Plesiocystis</taxon>
    </lineage>
</organism>
<dbReference type="EMBL" id="ABCS01000005">
    <property type="protein sequence ID" value="EDM81191.1"/>
    <property type="molecule type" value="Genomic_DNA"/>
</dbReference>
<reference evidence="1 2" key="1">
    <citation type="submission" date="2007-06" db="EMBL/GenBank/DDBJ databases">
        <authorList>
            <person name="Shimkets L."/>
            <person name="Ferriera S."/>
            <person name="Johnson J."/>
            <person name="Kravitz S."/>
            <person name="Beeson K."/>
            <person name="Sutton G."/>
            <person name="Rogers Y.-H."/>
            <person name="Friedman R."/>
            <person name="Frazier M."/>
            <person name="Venter J.C."/>
        </authorList>
    </citation>
    <scope>NUCLEOTIDE SEQUENCE [LARGE SCALE GENOMIC DNA]</scope>
    <source>
        <strain evidence="1 2">SIR-1</strain>
    </source>
</reference>
<accession>A6FZ36</accession>
<name>A6FZ36_9BACT</name>
<dbReference type="RefSeq" id="WP_006969735.1">
    <property type="nucleotide sequence ID" value="NZ_ABCS01000005.1"/>
</dbReference>
<evidence type="ECO:0000313" key="2">
    <source>
        <dbReference type="Proteomes" id="UP000005801"/>
    </source>
</evidence>
<dbReference type="Proteomes" id="UP000005801">
    <property type="component" value="Unassembled WGS sequence"/>
</dbReference>
<keyword evidence="2" id="KW-1185">Reference proteome</keyword>
<proteinExistence type="predicted"/>
<dbReference type="OrthoDB" id="4811652at2"/>